<evidence type="ECO:0000256" key="2">
    <source>
        <dbReference type="ARBA" id="ARBA00022801"/>
    </source>
</evidence>
<dbReference type="EC" id="3.1.2.22" evidence="1"/>
<dbReference type="GO" id="GO:0102390">
    <property type="term" value="F:mycophenolic acid acyl-glucuronide esterase activity"/>
    <property type="evidence" value="ECO:0007669"/>
    <property type="project" value="UniProtKB-EC"/>
</dbReference>
<dbReference type="Gene3D" id="3.40.50.1820">
    <property type="entry name" value="alpha/beta hydrolase"/>
    <property type="match status" value="1"/>
</dbReference>
<reference evidence="14" key="1">
    <citation type="submission" date="2008-12" db="EMBL/GenBank/DDBJ databases">
        <title>Complete sequence of chromosome of Methylobacterium chloromethanicum CM4.</title>
        <authorList>
            <consortium name="US DOE Joint Genome Institute"/>
            <person name="Lucas S."/>
            <person name="Copeland A."/>
            <person name="Lapidus A."/>
            <person name="Glavina del Rio T."/>
            <person name="Dalin E."/>
            <person name="Tice H."/>
            <person name="Bruce D."/>
            <person name="Goodwin L."/>
            <person name="Pitluck S."/>
            <person name="Chertkov O."/>
            <person name="Brettin T."/>
            <person name="Detter J.C."/>
            <person name="Han C."/>
            <person name="Larimer F."/>
            <person name="Land M."/>
            <person name="Hauser L."/>
            <person name="Kyrpides N."/>
            <person name="Mikhailova N."/>
            <person name="Marx C."/>
            <person name="Richardson P."/>
        </authorList>
    </citation>
    <scope>NUCLEOTIDE SEQUENCE [LARGE SCALE GENOMIC DNA]</scope>
    <source>
        <strain evidence="14">CM4 / NCIMB 13688</strain>
    </source>
</reference>
<name>B7KV96_METC4</name>
<evidence type="ECO:0000256" key="6">
    <source>
        <dbReference type="ARBA" id="ARBA00041520"/>
    </source>
</evidence>
<sequence>MALRFGKRSVAELFQNHRISAPVSDPETSPGELPLVTLDIEGPSPRRLAVRVREGEGPPVVWLGGFRSDMRATKAAALDAWAAQNARRMVRFDYSGHGESEGRFEDGTISDWLADACAVIDRYANERPILVGSSMGGWIACLVARERARRGADLGGMVLIAPALDFTEALMWDAFPPEVRQTLERDGVWYRETPYAPKPDPIRIALIEDGRRHLLLDANLEPGCPVHILQGMADPDVPYPHALRILERLPAQGTRLTLIKDGDHRLSRPEDIDLLVRTVAAMA</sequence>
<evidence type="ECO:0000256" key="3">
    <source>
        <dbReference type="ARBA" id="ARBA00022946"/>
    </source>
</evidence>
<comment type="catalytic activity">
    <reaction evidence="10">
        <text>S-hexadecanoyl-L-cysteinyl-[protein] + H2O = L-cysteinyl-[protein] + hexadecanoate + H(+)</text>
        <dbReference type="Rhea" id="RHEA:19233"/>
        <dbReference type="Rhea" id="RHEA-COMP:10131"/>
        <dbReference type="Rhea" id="RHEA-COMP:11032"/>
        <dbReference type="ChEBI" id="CHEBI:7896"/>
        <dbReference type="ChEBI" id="CHEBI:15377"/>
        <dbReference type="ChEBI" id="CHEBI:15378"/>
        <dbReference type="ChEBI" id="CHEBI:29950"/>
        <dbReference type="ChEBI" id="CHEBI:74151"/>
        <dbReference type="EC" id="3.1.2.22"/>
    </reaction>
    <physiologicalReaction direction="left-to-right" evidence="10">
        <dbReference type="Rhea" id="RHEA:19234"/>
    </physiologicalReaction>
</comment>
<dbReference type="PANTHER" id="PTHR16138:SF7">
    <property type="entry name" value="PALMITOYL-PROTEIN THIOESTERASE ABHD10, MITOCHONDRIAL"/>
    <property type="match status" value="1"/>
</dbReference>
<dbReference type="InterPro" id="IPR052382">
    <property type="entry name" value="ABHD10_acyl-thioesterase"/>
</dbReference>
<dbReference type="KEGG" id="mch:Mchl_1904"/>
<dbReference type="EC" id="3.1.1.93" evidence="4"/>
<evidence type="ECO:0000256" key="9">
    <source>
        <dbReference type="ARBA" id="ARBA00046047"/>
    </source>
</evidence>
<feature type="domain" description="AB hydrolase-1" evidence="12">
    <location>
        <begin position="77"/>
        <end position="270"/>
    </location>
</feature>
<reference evidence="13 14" key="2">
    <citation type="journal article" date="2012" name="J. Bacteriol.">
        <title>Complete genome sequences of six strains of the genus Methylobacterium.</title>
        <authorList>
            <person name="Marx C.J."/>
            <person name="Bringel F."/>
            <person name="Chistoserdova L."/>
            <person name="Moulin L."/>
            <person name="Farhan Ul Haque M."/>
            <person name="Fleischman D.E."/>
            <person name="Gruffaz C."/>
            <person name="Jourand P."/>
            <person name="Knief C."/>
            <person name="Lee M.C."/>
            <person name="Muller E.E."/>
            <person name="Nadalig T."/>
            <person name="Peyraud R."/>
            <person name="Roselli S."/>
            <person name="Russ L."/>
            <person name="Goodwin L.A."/>
            <person name="Ivanova N."/>
            <person name="Kyrpides N."/>
            <person name="Lajus A."/>
            <person name="Land M.L."/>
            <person name="Medigue C."/>
            <person name="Mikhailova N."/>
            <person name="Nolan M."/>
            <person name="Woyke T."/>
            <person name="Stolyar S."/>
            <person name="Vorholt J.A."/>
            <person name="Vuilleumier S."/>
        </authorList>
    </citation>
    <scope>NUCLEOTIDE SEQUENCE [LARGE SCALE GENOMIC DNA]</scope>
    <source>
        <strain evidence="14">CM4 / NCIMB 13688</strain>
    </source>
</reference>
<comment type="function">
    <text evidence="9">Acts as an acyl-protein thioesterase that hydrolyzes fatty acids from acylated residues in proteins. Regulates the mitochondrial S-depalmitoylation of the nucleophilic active site residue of peroxiredoxin-5/PRDX5, a key antioxidant protein, therefore modulating mitochondrial antioxidant ability. Also catalyzes the deglucuronidation of mycophenolic acid acyl-glucuronide, an active metabolite of the immunosuppressant drug mycophenolate.</text>
</comment>
<gene>
    <name evidence="13" type="ordered locus">Mchl_1904</name>
</gene>
<evidence type="ECO:0000256" key="4">
    <source>
        <dbReference type="ARBA" id="ARBA00039132"/>
    </source>
</evidence>
<dbReference type="Proteomes" id="UP000002385">
    <property type="component" value="Chromosome"/>
</dbReference>
<accession>B7KV96</accession>
<evidence type="ECO:0000256" key="11">
    <source>
        <dbReference type="ARBA" id="ARBA00047972"/>
    </source>
</evidence>
<dbReference type="EMBL" id="CP001298">
    <property type="protein sequence ID" value="ACK82767.1"/>
    <property type="molecule type" value="Genomic_DNA"/>
</dbReference>
<dbReference type="PANTHER" id="PTHR16138">
    <property type="entry name" value="MYCOPHENOLIC ACID ACYL-GLUCURONIDE ESTERASE, MITOCHONDRIAL"/>
    <property type="match status" value="1"/>
</dbReference>
<comment type="catalytic activity">
    <reaction evidence="11">
        <text>mycophenolic acid O-acyl-beta-D-glucuronide + H2O = mycophenolate + D-glucuronate + H(+)</text>
        <dbReference type="Rhea" id="RHEA:34179"/>
        <dbReference type="ChEBI" id="CHEBI:15377"/>
        <dbReference type="ChEBI" id="CHEBI:15378"/>
        <dbReference type="ChEBI" id="CHEBI:58720"/>
        <dbReference type="ChEBI" id="CHEBI:62932"/>
        <dbReference type="ChEBI" id="CHEBI:66982"/>
        <dbReference type="EC" id="3.1.1.93"/>
    </reaction>
    <physiologicalReaction direction="left-to-right" evidence="11">
        <dbReference type="Rhea" id="RHEA:34180"/>
    </physiologicalReaction>
</comment>
<dbReference type="InterPro" id="IPR000073">
    <property type="entry name" value="AB_hydrolase_1"/>
</dbReference>
<protein>
    <recommendedName>
        <fullName evidence="5">Palmitoyl-protein thioesterase ABHD10, mitochondrial</fullName>
        <ecNumber evidence="4">3.1.1.93</ecNumber>
        <ecNumber evidence="1">3.1.2.22</ecNumber>
    </recommendedName>
    <alternativeName>
        <fullName evidence="7">Acyl-protein thioesterase ABHD10</fullName>
    </alternativeName>
    <alternativeName>
        <fullName evidence="8">Alpha/beta hydrolase domain-containing protein 10</fullName>
    </alternativeName>
    <alternativeName>
        <fullName evidence="6">Mycophenolic acid acyl-glucuronide esterase, mitochondrial</fullName>
    </alternativeName>
</protein>
<evidence type="ECO:0000313" key="13">
    <source>
        <dbReference type="EMBL" id="ACK82767.1"/>
    </source>
</evidence>
<evidence type="ECO:0000313" key="14">
    <source>
        <dbReference type="Proteomes" id="UP000002385"/>
    </source>
</evidence>
<keyword evidence="2" id="KW-0378">Hydrolase</keyword>
<dbReference type="SUPFAM" id="SSF53474">
    <property type="entry name" value="alpha/beta-Hydrolases"/>
    <property type="match status" value="1"/>
</dbReference>
<dbReference type="Pfam" id="PF12697">
    <property type="entry name" value="Abhydrolase_6"/>
    <property type="match status" value="1"/>
</dbReference>
<evidence type="ECO:0000256" key="8">
    <source>
        <dbReference type="ARBA" id="ARBA00042704"/>
    </source>
</evidence>
<evidence type="ECO:0000256" key="1">
    <source>
        <dbReference type="ARBA" id="ARBA00012423"/>
    </source>
</evidence>
<dbReference type="AlphaFoldDB" id="B7KV96"/>
<evidence type="ECO:0000256" key="10">
    <source>
        <dbReference type="ARBA" id="ARBA00047409"/>
    </source>
</evidence>
<dbReference type="GO" id="GO:0008474">
    <property type="term" value="F:palmitoyl-(protein) hydrolase activity"/>
    <property type="evidence" value="ECO:0007669"/>
    <property type="project" value="UniProtKB-EC"/>
</dbReference>
<dbReference type="HOGENOM" id="CLU_066961_0_0_5"/>
<organism evidence="13 14">
    <name type="scientific">Methylorubrum extorquens (strain CM4 / NCIMB 13688)</name>
    <name type="common">Methylobacterium extorquens</name>
    <dbReference type="NCBI Taxonomy" id="440085"/>
    <lineage>
        <taxon>Bacteria</taxon>
        <taxon>Pseudomonadati</taxon>
        <taxon>Pseudomonadota</taxon>
        <taxon>Alphaproteobacteria</taxon>
        <taxon>Hyphomicrobiales</taxon>
        <taxon>Methylobacteriaceae</taxon>
        <taxon>Methylorubrum</taxon>
    </lineage>
</organism>
<evidence type="ECO:0000256" key="5">
    <source>
        <dbReference type="ARBA" id="ARBA00039314"/>
    </source>
</evidence>
<dbReference type="InterPro" id="IPR029058">
    <property type="entry name" value="AB_hydrolase_fold"/>
</dbReference>
<evidence type="ECO:0000256" key="7">
    <source>
        <dbReference type="ARBA" id="ARBA00042645"/>
    </source>
</evidence>
<evidence type="ECO:0000259" key="12">
    <source>
        <dbReference type="Pfam" id="PF12697"/>
    </source>
</evidence>
<keyword evidence="3" id="KW-0809">Transit peptide</keyword>
<proteinExistence type="predicted"/>